<evidence type="ECO:0000313" key="2">
    <source>
        <dbReference type="Proteomes" id="UP000585474"/>
    </source>
</evidence>
<sequence length="117" mass="13937">MESRARRSRYNYRAAKYGSRVREFRSKMRRMPNGYSTANVGDMVEMESQGHLFHRVTGDVEIGGEHIESVRHWRCEHWRRPSLMFILSLRCFIEIQDYSKTKTCNLLPLAVDRVRID</sequence>
<protein>
    <submittedName>
        <fullName evidence="1">Uncharacterized protein</fullName>
    </submittedName>
</protein>
<dbReference type="EMBL" id="BJWL01000012">
    <property type="protein sequence ID" value="GFY97949.1"/>
    <property type="molecule type" value="Genomic_DNA"/>
</dbReference>
<dbReference type="AlphaFoldDB" id="A0A7J0FIC4"/>
<proteinExistence type="predicted"/>
<reference evidence="1 2" key="1">
    <citation type="submission" date="2019-07" db="EMBL/GenBank/DDBJ databases">
        <title>De Novo Assembly of kiwifruit Actinidia rufa.</title>
        <authorList>
            <person name="Sugita-Konishi S."/>
            <person name="Sato K."/>
            <person name="Mori E."/>
            <person name="Abe Y."/>
            <person name="Kisaki G."/>
            <person name="Hamano K."/>
            <person name="Suezawa K."/>
            <person name="Otani M."/>
            <person name="Fukuda T."/>
            <person name="Manabe T."/>
            <person name="Gomi K."/>
            <person name="Tabuchi M."/>
            <person name="Akimitsu K."/>
            <person name="Kataoka I."/>
        </authorList>
    </citation>
    <scope>NUCLEOTIDE SEQUENCE [LARGE SCALE GENOMIC DNA]</scope>
    <source>
        <strain evidence="2">cv. Fuchu</strain>
    </source>
</reference>
<comment type="caution">
    <text evidence="1">The sequence shown here is derived from an EMBL/GenBank/DDBJ whole genome shotgun (WGS) entry which is preliminary data.</text>
</comment>
<organism evidence="1 2">
    <name type="scientific">Actinidia rufa</name>
    <dbReference type="NCBI Taxonomy" id="165716"/>
    <lineage>
        <taxon>Eukaryota</taxon>
        <taxon>Viridiplantae</taxon>
        <taxon>Streptophyta</taxon>
        <taxon>Embryophyta</taxon>
        <taxon>Tracheophyta</taxon>
        <taxon>Spermatophyta</taxon>
        <taxon>Magnoliopsida</taxon>
        <taxon>eudicotyledons</taxon>
        <taxon>Gunneridae</taxon>
        <taxon>Pentapetalae</taxon>
        <taxon>asterids</taxon>
        <taxon>Ericales</taxon>
        <taxon>Actinidiaceae</taxon>
        <taxon>Actinidia</taxon>
    </lineage>
</organism>
<name>A0A7J0FIC4_9ERIC</name>
<accession>A0A7J0FIC4</accession>
<keyword evidence="2" id="KW-1185">Reference proteome</keyword>
<dbReference type="Proteomes" id="UP000585474">
    <property type="component" value="Unassembled WGS sequence"/>
</dbReference>
<gene>
    <name evidence="1" type="ORF">Acr_12g0004900</name>
</gene>
<evidence type="ECO:0000313" key="1">
    <source>
        <dbReference type="EMBL" id="GFY97949.1"/>
    </source>
</evidence>